<evidence type="ECO:0000313" key="5">
    <source>
        <dbReference type="Proteomes" id="UP001226389"/>
    </source>
</evidence>
<proteinExistence type="predicted"/>
<dbReference type="RefSeq" id="WP_307492534.1">
    <property type="nucleotide sequence ID" value="NZ_JAUSSY010000014.1"/>
</dbReference>
<feature type="domain" description="CYTH" evidence="2">
    <location>
        <begin position="6"/>
        <end position="209"/>
    </location>
</feature>
<dbReference type="SMART" id="SM01118">
    <property type="entry name" value="CYTH"/>
    <property type="match status" value="1"/>
</dbReference>
<dbReference type="InterPro" id="IPR033469">
    <property type="entry name" value="CYTH-like_dom_sf"/>
</dbReference>
<dbReference type="SMART" id="SM00880">
    <property type="entry name" value="CHAD"/>
    <property type="match status" value="1"/>
</dbReference>
<keyword evidence="5" id="KW-1185">Reference proteome</keyword>
<evidence type="ECO:0000313" key="4">
    <source>
        <dbReference type="EMBL" id="MDQ0120421.1"/>
    </source>
</evidence>
<dbReference type="Proteomes" id="UP001226389">
    <property type="component" value="Unassembled WGS sequence"/>
</dbReference>
<dbReference type="EMBL" id="JAUSSY010000014">
    <property type="protein sequence ID" value="MDQ0120421.1"/>
    <property type="molecule type" value="Genomic_DNA"/>
</dbReference>
<sequence>MEASRGIEIEKKYDVDAGAVVPPLEQAAGVARTGNSHTDLLEAVYFDTPTHALAGRRITLRRRTGGKDAGWHLKLPPQAAAGGEGPQERTELHAPLGRPDVVPDALLTHLYAYLRGAVPVPVVRLDTRRTTYPLYGADGAHLADLADDQVTAERLADGDNATRQEWREWELELVHGQPDLFGPVEELLAAAGARPAGHASKLVRALGSDTKAGKRAAAGEAPAGAAGPEGTPALLAGKRAPAAAVVTVYVAAQIDQILASDAAVRNEEPEAIHTMRSATRRIRSVLAAYAKLYRASPVRKLRSELKWLGQLLGQPRDAEVLRARLRDQLGALQPGDGTAGATARVEQRTGGDYDAAYRLLLEALGSGRYFRLLDKLEDFRDNPPVRADAVAPGRRAAAKAVDKAVRRLERSRKAAKRARRGRDQELALHRVRKDAKRLRHVAESAALVHGKRAGKVAKAARRQQKILGQFQDAVVARDLLAAIAAEHSEPATAGIYAELLNQQEERMLEARAGYRKARKKSRDLLGRGVL</sequence>
<evidence type="ECO:0000259" key="3">
    <source>
        <dbReference type="PROSITE" id="PS51708"/>
    </source>
</evidence>
<feature type="domain" description="CHAD" evidence="3">
    <location>
        <begin position="239"/>
        <end position="523"/>
    </location>
</feature>
<accession>A0ABT9ULA3</accession>
<dbReference type="Gene3D" id="2.40.320.10">
    <property type="entry name" value="Hypothetical Protein Pfu-838710-001"/>
    <property type="match status" value="1"/>
</dbReference>
<feature type="region of interest" description="Disordered" evidence="1">
    <location>
        <begin position="69"/>
        <end position="90"/>
    </location>
</feature>
<dbReference type="CDD" id="cd07374">
    <property type="entry name" value="CYTH-like_Pase"/>
    <property type="match status" value="1"/>
</dbReference>
<dbReference type="PANTHER" id="PTHR39339:SF1">
    <property type="entry name" value="CHAD DOMAIN-CONTAINING PROTEIN"/>
    <property type="match status" value="1"/>
</dbReference>
<dbReference type="Gene3D" id="1.40.20.10">
    <property type="entry name" value="CHAD domain"/>
    <property type="match status" value="1"/>
</dbReference>
<dbReference type="PANTHER" id="PTHR39339">
    <property type="entry name" value="SLR1444 PROTEIN"/>
    <property type="match status" value="1"/>
</dbReference>
<dbReference type="InterPro" id="IPR023577">
    <property type="entry name" value="CYTH_domain"/>
</dbReference>
<comment type="caution">
    <text evidence="4">The sequence shown here is derived from an EMBL/GenBank/DDBJ whole genome shotgun (WGS) entry which is preliminary data.</text>
</comment>
<dbReference type="Pfam" id="PF05235">
    <property type="entry name" value="CHAD"/>
    <property type="match status" value="1"/>
</dbReference>
<gene>
    <name evidence="4" type="ORF">J2T22_003622</name>
</gene>
<organism evidence="4 5">
    <name type="scientific">Pseudarthrobacter defluvii</name>
    <dbReference type="NCBI Taxonomy" id="410837"/>
    <lineage>
        <taxon>Bacteria</taxon>
        <taxon>Bacillati</taxon>
        <taxon>Actinomycetota</taxon>
        <taxon>Actinomycetes</taxon>
        <taxon>Micrococcales</taxon>
        <taxon>Micrococcaceae</taxon>
        <taxon>Pseudarthrobacter</taxon>
    </lineage>
</organism>
<reference evidence="4 5" key="1">
    <citation type="submission" date="2023-07" db="EMBL/GenBank/DDBJ databases">
        <title>Sorghum-associated microbial communities from plants grown in Nebraska, USA.</title>
        <authorList>
            <person name="Schachtman D."/>
        </authorList>
    </citation>
    <scope>NUCLEOTIDE SEQUENCE [LARGE SCALE GENOMIC DNA]</scope>
    <source>
        <strain evidence="4 5">DS994</strain>
    </source>
</reference>
<evidence type="ECO:0000256" key="1">
    <source>
        <dbReference type="SAM" id="MobiDB-lite"/>
    </source>
</evidence>
<evidence type="ECO:0000259" key="2">
    <source>
        <dbReference type="PROSITE" id="PS51707"/>
    </source>
</evidence>
<dbReference type="SUPFAM" id="SSF55154">
    <property type="entry name" value="CYTH-like phosphatases"/>
    <property type="match status" value="1"/>
</dbReference>
<dbReference type="InterPro" id="IPR038186">
    <property type="entry name" value="CHAD_dom_sf"/>
</dbReference>
<dbReference type="Pfam" id="PF01928">
    <property type="entry name" value="CYTH"/>
    <property type="match status" value="1"/>
</dbReference>
<dbReference type="InterPro" id="IPR007899">
    <property type="entry name" value="CHAD_dom"/>
</dbReference>
<dbReference type="PROSITE" id="PS51707">
    <property type="entry name" value="CYTH"/>
    <property type="match status" value="1"/>
</dbReference>
<dbReference type="PROSITE" id="PS51708">
    <property type="entry name" value="CHAD"/>
    <property type="match status" value="1"/>
</dbReference>
<name>A0ABT9ULA3_9MICC</name>
<protein>
    <submittedName>
        <fullName evidence="4">CHAD domain-containing protein</fullName>
    </submittedName>
</protein>